<protein>
    <submittedName>
        <fullName evidence="2">DUF488 family protein</fullName>
    </submittedName>
</protein>
<reference evidence="2 3" key="1">
    <citation type="submission" date="2019-07" db="EMBL/GenBank/DDBJ databases">
        <title>Complete genome sequence of Comamonas sp. NLF 7-7 isolated from livestock.</title>
        <authorList>
            <person name="Kim D.H."/>
            <person name="Kim J.G."/>
        </authorList>
    </citation>
    <scope>NUCLEOTIDE SEQUENCE [LARGE SCALE GENOMIC DNA]</scope>
    <source>
        <strain evidence="2 3">NLF 7-7</strain>
    </source>
</reference>
<dbReference type="Pfam" id="PF22752">
    <property type="entry name" value="DUF488-N3i"/>
    <property type="match status" value="1"/>
</dbReference>
<dbReference type="EMBL" id="CP042344">
    <property type="protein sequence ID" value="QEA12389.1"/>
    <property type="molecule type" value="Genomic_DNA"/>
</dbReference>
<dbReference type="AlphaFoldDB" id="A0A5B8RRW3"/>
<dbReference type="Proteomes" id="UP000321199">
    <property type="component" value="Chromosome"/>
</dbReference>
<gene>
    <name evidence="2" type="ORF">FOZ74_04695</name>
</gene>
<evidence type="ECO:0000313" key="2">
    <source>
        <dbReference type="EMBL" id="QEA12389.1"/>
    </source>
</evidence>
<evidence type="ECO:0000313" key="3">
    <source>
        <dbReference type="Proteomes" id="UP000321199"/>
    </source>
</evidence>
<keyword evidence="3" id="KW-1185">Reference proteome</keyword>
<dbReference type="OrthoDB" id="9790745at2"/>
<dbReference type="PANTHER" id="PTHR36849">
    <property type="entry name" value="CYTOPLASMIC PROTEIN-RELATED"/>
    <property type="match status" value="1"/>
</dbReference>
<sequence>MSQKIPASHVRTRRAYEDPAPDDGERILIDRLWPRGVKKEALQLAEWNKDLAPSAELRKWFDHDPERWPEFRRRYAAELAEHPEAFEALRERARKGVVTLVYGAHDEEVNNAVALRGYLLGAGGLDVK</sequence>
<evidence type="ECO:0000256" key="1">
    <source>
        <dbReference type="SAM" id="MobiDB-lite"/>
    </source>
</evidence>
<name>A0A5B8RRW3_9BURK</name>
<dbReference type="RefSeq" id="WP_146911985.1">
    <property type="nucleotide sequence ID" value="NZ_CP042344.1"/>
</dbReference>
<organism evidence="2 3">
    <name type="scientific">Comamonas flocculans</name>
    <dbReference type="NCBI Taxonomy" id="2597701"/>
    <lineage>
        <taxon>Bacteria</taxon>
        <taxon>Pseudomonadati</taxon>
        <taxon>Pseudomonadota</taxon>
        <taxon>Betaproteobacteria</taxon>
        <taxon>Burkholderiales</taxon>
        <taxon>Comamonadaceae</taxon>
        <taxon>Comamonas</taxon>
    </lineage>
</organism>
<dbReference type="InterPro" id="IPR052552">
    <property type="entry name" value="YeaO-like"/>
</dbReference>
<dbReference type="PANTHER" id="PTHR36849:SF1">
    <property type="entry name" value="CYTOPLASMIC PROTEIN"/>
    <property type="match status" value="1"/>
</dbReference>
<proteinExistence type="predicted"/>
<accession>A0A5B8RRW3</accession>
<feature type="region of interest" description="Disordered" evidence="1">
    <location>
        <begin position="1"/>
        <end position="21"/>
    </location>
</feature>
<dbReference type="KEGG" id="cof:FOZ74_04695"/>